<dbReference type="InterPro" id="IPR006427">
    <property type="entry name" value="Portal_HK97"/>
</dbReference>
<protein>
    <recommendedName>
        <fullName evidence="3">Phage portal protein</fullName>
    </recommendedName>
</protein>
<keyword evidence="2" id="KW-1185">Reference proteome</keyword>
<dbReference type="Pfam" id="PF04860">
    <property type="entry name" value="Phage_portal"/>
    <property type="match status" value="1"/>
</dbReference>
<accession>A0AAP9NMM8</accession>
<proteinExistence type="predicted"/>
<evidence type="ECO:0000313" key="2">
    <source>
        <dbReference type="Proteomes" id="UP000509761"/>
    </source>
</evidence>
<dbReference type="AlphaFoldDB" id="A0AAP9NMM8"/>
<sequence length="454" mass="50240">MFKNFKKLFASDVNNRSSNIFSNINVGKNITYDDILLSDVLFSCLTMITNDISKLPLNLISTDDNNIQSVVNAKNSYNKLLNKPNEFQNIQQFLAAWVTSKLKTGNTYVLKNYVGDTVKSLYVLDADRVTVAVTPSGEIFYKYRVDTARNLVDLSNIVDSDGEKSTVIIPSRFIIHDRFNCLHHPLIGVSPIAACMLAATQNVRIQQFADAFFKNNARPGGILVVENLDEEKAKQVEIAWSTKFSGGGSGQLAVFGDDVKYTDLSNSGMSALDAQLVEQFDMSAKSICRVFHIAPFLVGVGDAPTVNNVESMSQSYYSQTLQNLLESIELCLSEGLGIGKTSNTNLSVSFDLDALLRMDMQSKVTTLTTATGSGIMAPNEARARLNLKPVNGGDTPYLQMQNYSLDALNKRDQKDDAFANKTITNTKTETNNINKNFNDDEDVTDYMLSFLREQ</sequence>
<dbReference type="EMBL" id="CP054580">
    <property type="protein sequence ID" value="QKS24601.1"/>
    <property type="molecule type" value="Genomic_DNA"/>
</dbReference>
<gene>
    <name evidence="1" type="ORF">FX987_02383</name>
</gene>
<name>A0AAP9NMM8_9GAMM</name>
<organism evidence="1 2">
    <name type="scientific">Vreelandella titanicae</name>
    <dbReference type="NCBI Taxonomy" id="664683"/>
    <lineage>
        <taxon>Bacteria</taxon>
        <taxon>Pseudomonadati</taxon>
        <taxon>Pseudomonadota</taxon>
        <taxon>Gammaproteobacteria</taxon>
        <taxon>Oceanospirillales</taxon>
        <taxon>Halomonadaceae</taxon>
        <taxon>Vreelandella</taxon>
    </lineage>
</organism>
<evidence type="ECO:0008006" key="3">
    <source>
        <dbReference type="Google" id="ProtNLM"/>
    </source>
</evidence>
<reference evidence="1 2" key="1">
    <citation type="submission" date="2019-12" db="EMBL/GenBank/DDBJ databases">
        <title>Genome sequencing and assembly of endphytes of Porphyra tenera.</title>
        <authorList>
            <person name="Park J.M."/>
            <person name="Shin R."/>
            <person name="Jo S.H."/>
        </authorList>
    </citation>
    <scope>NUCLEOTIDE SEQUENCE [LARGE SCALE GENOMIC DNA]</scope>
    <source>
        <strain evidence="1 2">GPM3</strain>
    </source>
</reference>
<dbReference type="Proteomes" id="UP000509761">
    <property type="component" value="Chromosome"/>
</dbReference>
<dbReference type="NCBIfam" id="TIGR01537">
    <property type="entry name" value="portal_HK97"/>
    <property type="match status" value="1"/>
</dbReference>
<dbReference type="RefSeq" id="WP_174788213.1">
    <property type="nucleotide sequence ID" value="NZ_CP054580.1"/>
</dbReference>
<evidence type="ECO:0000313" key="1">
    <source>
        <dbReference type="EMBL" id="QKS24601.1"/>
    </source>
</evidence>
<dbReference type="InterPro" id="IPR006944">
    <property type="entry name" value="Phage/GTA_portal"/>
</dbReference>